<sequence>MRLSLILTAALLLGGGLQSCDSANQSTTAAKTETASAPSTSPEGSPGETPTTPQIDEVKAARWTDISKLLAGMKVGDDSEFSEVQNRPTWVSHHNFLEDAFNKLEDQQLSKVRQWAATEIADLHNSTQPLFYPFSGPDILYANTFFPKAEEYVLIALEPVGPLPDFSQLSPDQQNLKLLEAKNSLFAILQYSFFRTNDMKVDLQKQGVLPVLLVFLARTKNRVLDVEYIGIDSSGMVQPTNEKAKGMVPGVKVTFTAANEEKPRTLYYFSTDLSDDGLKKTPQLTQFVKNLDQPNTYLKAASYLMHYDSTFKQIRELTLSKATNLLQDDSGMPVRVFEDNKWNLTFYGNYTAPRAPFTAEEYQTDLNQIYQKNANIQRLNFGIGYNFGPNESNLMLAKAKS</sequence>
<evidence type="ECO:0000256" key="2">
    <source>
        <dbReference type="SAM" id="SignalP"/>
    </source>
</evidence>
<proteinExistence type="predicted"/>
<evidence type="ECO:0008006" key="5">
    <source>
        <dbReference type="Google" id="ProtNLM"/>
    </source>
</evidence>
<gene>
    <name evidence="3" type="ordered locus">AM1_4382</name>
</gene>
<feature type="chain" id="PRO_5002748106" description="Lipoprotein" evidence="2">
    <location>
        <begin position="20"/>
        <end position="401"/>
    </location>
</feature>
<dbReference type="Proteomes" id="UP000000268">
    <property type="component" value="Chromosome"/>
</dbReference>
<organism evidence="3 4">
    <name type="scientific">Acaryochloris marina (strain MBIC 11017)</name>
    <dbReference type="NCBI Taxonomy" id="329726"/>
    <lineage>
        <taxon>Bacteria</taxon>
        <taxon>Bacillati</taxon>
        <taxon>Cyanobacteriota</taxon>
        <taxon>Cyanophyceae</taxon>
        <taxon>Acaryochloridales</taxon>
        <taxon>Acaryochloridaceae</taxon>
        <taxon>Acaryochloris</taxon>
    </lineage>
</organism>
<dbReference type="EMBL" id="CP000828">
    <property type="protein sequence ID" value="ABW29361.1"/>
    <property type="molecule type" value="Genomic_DNA"/>
</dbReference>
<evidence type="ECO:0000256" key="1">
    <source>
        <dbReference type="SAM" id="MobiDB-lite"/>
    </source>
</evidence>
<keyword evidence="2" id="KW-0732">Signal</keyword>
<dbReference type="PROSITE" id="PS51257">
    <property type="entry name" value="PROKAR_LIPOPROTEIN"/>
    <property type="match status" value="1"/>
</dbReference>
<accession>B0CEW4</accession>
<feature type="region of interest" description="Disordered" evidence="1">
    <location>
        <begin position="23"/>
        <end position="56"/>
    </location>
</feature>
<protein>
    <recommendedName>
        <fullName evidence="5">Lipoprotein</fullName>
    </recommendedName>
</protein>
<dbReference type="KEGG" id="amr:AM1_4382"/>
<keyword evidence="4" id="KW-1185">Reference proteome</keyword>
<name>B0CEW4_ACAM1</name>
<reference evidence="3 4" key="1">
    <citation type="journal article" date="2008" name="Proc. Natl. Acad. Sci. U.S.A.">
        <title>Niche adaptation and genome expansion in the chlorophyll d-producing cyanobacterium Acaryochloris marina.</title>
        <authorList>
            <person name="Swingley W.D."/>
            <person name="Chen M."/>
            <person name="Cheung P.C."/>
            <person name="Conrad A.L."/>
            <person name="Dejesa L.C."/>
            <person name="Hao J."/>
            <person name="Honchak B.M."/>
            <person name="Karbach L.E."/>
            <person name="Kurdoglu A."/>
            <person name="Lahiri S."/>
            <person name="Mastrian S.D."/>
            <person name="Miyashita H."/>
            <person name="Page L."/>
            <person name="Ramakrishna P."/>
            <person name="Satoh S."/>
            <person name="Sattley W.M."/>
            <person name="Shimada Y."/>
            <person name="Taylor H.L."/>
            <person name="Tomo T."/>
            <person name="Tsuchiya T."/>
            <person name="Wang Z.T."/>
            <person name="Raymond J."/>
            <person name="Mimuro M."/>
            <person name="Blankenship R.E."/>
            <person name="Touchman J.W."/>
        </authorList>
    </citation>
    <scope>NUCLEOTIDE SEQUENCE [LARGE SCALE GENOMIC DNA]</scope>
    <source>
        <strain evidence="4">MBIC 11017</strain>
    </source>
</reference>
<dbReference type="AlphaFoldDB" id="B0CEW4"/>
<dbReference type="HOGENOM" id="CLU_058830_0_0_3"/>
<dbReference type="eggNOG" id="ENOG502Z8XX">
    <property type="taxonomic scope" value="Bacteria"/>
</dbReference>
<evidence type="ECO:0000313" key="3">
    <source>
        <dbReference type="EMBL" id="ABW29361.1"/>
    </source>
</evidence>
<feature type="signal peptide" evidence="2">
    <location>
        <begin position="1"/>
        <end position="19"/>
    </location>
</feature>
<evidence type="ECO:0000313" key="4">
    <source>
        <dbReference type="Proteomes" id="UP000000268"/>
    </source>
</evidence>
<feature type="compositionally biased region" description="Low complexity" evidence="1">
    <location>
        <begin position="26"/>
        <end position="53"/>
    </location>
</feature>